<dbReference type="AlphaFoldDB" id="A0A432Z4J5"/>
<keyword evidence="4" id="KW-1134">Transmembrane beta strand</keyword>
<proteinExistence type="inferred from homology"/>
<dbReference type="Pfam" id="PF02321">
    <property type="entry name" value="OEP"/>
    <property type="match status" value="2"/>
</dbReference>
<evidence type="ECO:0000256" key="3">
    <source>
        <dbReference type="ARBA" id="ARBA00022448"/>
    </source>
</evidence>
<keyword evidence="11" id="KW-1185">Reference proteome</keyword>
<dbReference type="NCBIfam" id="NF007002">
    <property type="entry name" value="PRK09465.1"/>
    <property type="match status" value="1"/>
</dbReference>
<dbReference type="NCBIfam" id="TIGR01844">
    <property type="entry name" value="type_I_sec_TolC"/>
    <property type="match status" value="1"/>
</dbReference>
<gene>
    <name evidence="10" type="ORF">CWI81_12450</name>
</gene>
<keyword evidence="9" id="KW-0732">Signal</keyword>
<evidence type="ECO:0000256" key="7">
    <source>
        <dbReference type="ARBA" id="ARBA00023237"/>
    </source>
</evidence>
<dbReference type="PANTHER" id="PTHR30026">
    <property type="entry name" value="OUTER MEMBRANE PROTEIN TOLC"/>
    <property type="match status" value="1"/>
</dbReference>
<evidence type="ECO:0000256" key="1">
    <source>
        <dbReference type="ARBA" id="ARBA00004442"/>
    </source>
</evidence>
<dbReference type="InterPro" id="IPR051906">
    <property type="entry name" value="TolC-like"/>
</dbReference>
<keyword evidence="5" id="KW-0812">Transmembrane</keyword>
<evidence type="ECO:0000256" key="4">
    <source>
        <dbReference type="ARBA" id="ARBA00022452"/>
    </source>
</evidence>
<dbReference type="InterPro" id="IPR003423">
    <property type="entry name" value="OMP_efflux"/>
</dbReference>
<dbReference type="InterPro" id="IPR010130">
    <property type="entry name" value="T1SS_OMP_TolC"/>
</dbReference>
<dbReference type="InterPro" id="IPR058622">
    <property type="entry name" value="TolC"/>
</dbReference>
<dbReference type="SUPFAM" id="SSF56954">
    <property type="entry name" value="Outer membrane efflux proteins (OEP)"/>
    <property type="match status" value="1"/>
</dbReference>
<reference evidence="10 11" key="1">
    <citation type="journal article" date="2011" name="Front. Microbiol.">
        <title>Genomic signatures of strain selection and enhancement in Bacillus atrophaeus var. globigii, a historical biowarfare simulant.</title>
        <authorList>
            <person name="Gibbons H.S."/>
            <person name="Broomall S.M."/>
            <person name="McNew L.A."/>
            <person name="Daligault H."/>
            <person name="Chapman C."/>
            <person name="Bruce D."/>
            <person name="Karavis M."/>
            <person name="Krepps M."/>
            <person name="McGregor P.A."/>
            <person name="Hong C."/>
            <person name="Park K.H."/>
            <person name="Akmal A."/>
            <person name="Feldman A."/>
            <person name="Lin J.S."/>
            <person name="Chang W.E."/>
            <person name="Higgs B.W."/>
            <person name="Demirev P."/>
            <person name="Lindquist J."/>
            <person name="Liem A."/>
            <person name="Fochler E."/>
            <person name="Read T.D."/>
            <person name="Tapia R."/>
            <person name="Johnson S."/>
            <person name="Bishop-Lilly K.A."/>
            <person name="Detter C."/>
            <person name="Han C."/>
            <person name="Sozhamannan S."/>
            <person name="Rosenzweig C.N."/>
            <person name="Skowronski E.W."/>
        </authorList>
    </citation>
    <scope>NUCLEOTIDE SEQUENCE [LARGE SCALE GENOMIC DNA]</scope>
    <source>
        <strain evidence="10 11">CL-SP19</strain>
    </source>
</reference>
<evidence type="ECO:0000256" key="5">
    <source>
        <dbReference type="ARBA" id="ARBA00022692"/>
    </source>
</evidence>
<keyword evidence="6" id="KW-0472">Membrane</keyword>
<dbReference type="Gene3D" id="1.20.1600.10">
    <property type="entry name" value="Outer membrane efflux proteins (OEP)"/>
    <property type="match status" value="1"/>
</dbReference>
<dbReference type="Proteomes" id="UP000287908">
    <property type="component" value="Unassembled WGS sequence"/>
</dbReference>
<evidence type="ECO:0000256" key="9">
    <source>
        <dbReference type="SAM" id="SignalP"/>
    </source>
</evidence>
<keyword evidence="7" id="KW-0998">Cell outer membrane</keyword>
<protein>
    <submittedName>
        <fullName evidence="10">Outer membrane channel protein TolC</fullName>
    </submittedName>
</protein>
<comment type="subcellular location">
    <subcellularLocation>
        <location evidence="1">Cell outer membrane</location>
    </subcellularLocation>
</comment>
<comment type="similarity">
    <text evidence="2">Belongs to the outer membrane factor (OMF) (TC 1.B.17) family.</text>
</comment>
<feature type="coiled-coil region" evidence="8">
    <location>
        <begin position="149"/>
        <end position="176"/>
    </location>
</feature>
<keyword evidence="8" id="KW-0175">Coiled coil</keyword>
<dbReference type="EMBL" id="PIQF01000005">
    <property type="protein sequence ID" value="RUO72785.1"/>
    <property type="molecule type" value="Genomic_DNA"/>
</dbReference>
<dbReference type="GO" id="GO:0015562">
    <property type="term" value="F:efflux transmembrane transporter activity"/>
    <property type="evidence" value="ECO:0007669"/>
    <property type="project" value="InterPro"/>
</dbReference>
<dbReference type="GO" id="GO:0009279">
    <property type="term" value="C:cell outer membrane"/>
    <property type="evidence" value="ECO:0007669"/>
    <property type="project" value="UniProtKB-SubCell"/>
</dbReference>
<feature type="chain" id="PRO_5019557209" evidence="9">
    <location>
        <begin position="24"/>
        <end position="462"/>
    </location>
</feature>
<accession>A0A432Z4J5</accession>
<evidence type="ECO:0000313" key="10">
    <source>
        <dbReference type="EMBL" id="RUO72785.1"/>
    </source>
</evidence>
<name>A0A432Z4J5_9GAMM</name>
<dbReference type="GO" id="GO:1990281">
    <property type="term" value="C:efflux pump complex"/>
    <property type="evidence" value="ECO:0007669"/>
    <property type="project" value="TreeGrafter"/>
</dbReference>
<dbReference type="OrthoDB" id="9813458at2"/>
<evidence type="ECO:0000256" key="6">
    <source>
        <dbReference type="ARBA" id="ARBA00023136"/>
    </source>
</evidence>
<dbReference type="GO" id="GO:0015288">
    <property type="term" value="F:porin activity"/>
    <property type="evidence" value="ECO:0007669"/>
    <property type="project" value="TreeGrafter"/>
</dbReference>
<keyword evidence="3" id="KW-0813">Transport</keyword>
<dbReference type="PANTHER" id="PTHR30026:SF20">
    <property type="entry name" value="OUTER MEMBRANE PROTEIN TOLC"/>
    <property type="match status" value="1"/>
</dbReference>
<dbReference type="RefSeq" id="WP_126785633.1">
    <property type="nucleotide sequence ID" value="NZ_PIQF01000005.1"/>
</dbReference>
<evidence type="ECO:0000256" key="2">
    <source>
        <dbReference type="ARBA" id="ARBA00007613"/>
    </source>
</evidence>
<evidence type="ECO:0000313" key="11">
    <source>
        <dbReference type="Proteomes" id="UP000287908"/>
    </source>
</evidence>
<feature type="signal peptide" evidence="9">
    <location>
        <begin position="1"/>
        <end position="23"/>
    </location>
</feature>
<organism evidence="10 11">
    <name type="scientific">Idiomarina seosinensis</name>
    <dbReference type="NCBI Taxonomy" id="281739"/>
    <lineage>
        <taxon>Bacteria</taxon>
        <taxon>Pseudomonadati</taxon>
        <taxon>Pseudomonadota</taxon>
        <taxon>Gammaproteobacteria</taxon>
        <taxon>Alteromonadales</taxon>
        <taxon>Idiomarinaceae</taxon>
        <taxon>Idiomarina</taxon>
    </lineage>
</organism>
<evidence type="ECO:0000256" key="8">
    <source>
        <dbReference type="SAM" id="Coils"/>
    </source>
</evidence>
<comment type="caution">
    <text evidence="10">The sequence shown here is derived from an EMBL/GenBank/DDBJ whole genome shotgun (WGS) entry which is preliminary data.</text>
</comment>
<sequence length="462" mass="50604">MKKHLLSATVGLALSAVTFTSSADDLAQIYQLATKNDPALLRAAAERDAAQKNIDIAKSAFWPQVTGSLGYSESTSESQTYFETQDAYVTLDSERTGWNAGLTLNQSVFDWSTWKQADIAEKQAYRAEVGYRDAAQSLMLRVVNAYFGALQAQDDLDFAQAEKRAIERQLEQTKQRFSVGLTAITDVHEAQAQFDTAVAQEIQARNAVKIAMENIREITGQYPDSLAGLNTESFSPSEPTPASIQQWVKKAENGNLSLMQSMVSVDIASQQIRLQQTGHYPTVSLSAQYSTADTETDTTGAGFNRTTNPPRLDNQSIGLNVSVPIFSGFRVSAQTKQARDNYVASSQTMVETQRTVEREVRNAFYDVNASISSIKAFQQSVTSAESALKATEAGFEVGTRTIVDVLNSTRNLFNARRNLAEARYGYVRQRLALEQAIGDLTPNDLDSINASLSENVDSTAAD</sequence>